<dbReference type="RefSeq" id="WP_160140713.1">
    <property type="nucleotide sequence ID" value="NZ_BIXZ01000012.1"/>
</dbReference>
<comment type="caution">
    <text evidence="1">The sequence shown here is derived from an EMBL/GenBank/DDBJ whole genome shotgun (WGS) entry which is preliminary data.</text>
</comment>
<reference evidence="1 2" key="1">
    <citation type="submission" date="2019-02" db="EMBL/GenBank/DDBJ databases">
        <title>Haloarcula mannanilyticum sp. nov., a mannan degrading haloarchaeon isolated from commercial salt.</title>
        <authorList>
            <person name="Enomoto S."/>
            <person name="Shimane Y."/>
            <person name="Kamekura M."/>
            <person name="Ito T."/>
            <person name="Moriya O."/>
            <person name="Ihara K."/>
            <person name="Takahashi-Ando N."/>
            <person name="Fukushima Y."/>
            <person name="Yoshida Y."/>
            <person name="Usama R."/>
            <person name="Takai K."/>
            <person name="Minegishi H."/>
        </authorList>
    </citation>
    <scope>NUCLEOTIDE SEQUENCE [LARGE SCALE GENOMIC DNA]</scope>
    <source>
        <strain evidence="1 2">MD130-1</strain>
    </source>
</reference>
<sequence>MTERNSSQDRITRRTALKASAGSLAFTGVSTVAAQRTQEQTTLEQSEEWEHLGTALFAEVGFVVSSESIDYSCHIDQLSPYYVDTGERTVQFYLTSEETKNTITQNDGIVNAESIDSLPLIVNNGKKRRLIPMSMNNNLDTFETALLDEKIKFPAVRVRQSSSDSIQLAHKNEKSTVGPGETKSIEIDLVKEDMSVKYKSTNYGKVDHYVKTVRGE</sequence>
<evidence type="ECO:0000313" key="1">
    <source>
        <dbReference type="EMBL" id="GCF15909.1"/>
    </source>
</evidence>
<organism evidence="1 2">
    <name type="scientific">Haloarcula mannanilytica</name>
    <dbReference type="NCBI Taxonomy" id="2509225"/>
    <lineage>
        <taxon>Archaea</taxon>
        <taxon>Methanobacteriati</taxon>
        <taxon>Methanobacteriota</taxon>
        <taxon>Stenosarchaea group</taxon>
        <taxon>Halobacteria</taxon>
        <taxon>Halobacteriales</taxon>
        <taxon>Haloarculaceae</taxon>
        <taxon>Haloarcula</taxon>
    </lineage>
</organism>
<gene>
    <name evidence="1" type="ORF">Harman_38440</name>
</gene>
<evidence type="ECO:0000313" key="2">
    <source>
        <dbReference type="Proteomes" id="UP000304382"/>
    </source>
</evidence>
<name>A0A4C2EUN7_9EURY</name>
<keyword evidence="2" id="KW-1185">Reference proteome</keyword>
<protein>
    <submittedName>
        <fullName evidence="1">Uncharacterized protein</fullName>
    </submittedName>
</protein>
<dbReference type="AlphaFoldDB" id="A0A4C2EUN7"/>
<dbReference type="EMBL" id="BIXZ01000012">
    <property type="protein sequence ID" value="GCF15909.1"/>
    <property type="molecule type" value="Genomic_DNA"/>
</dbReference>
<dbReference type="Proteomes" id="UP000304382">
    <property type="component" value="Unassembled WGS sequence"/>
</dbReference>
<dbReference type="PROSITE" id="PS51318">
    <property type="entry name" value="TAT"/>
    <property type="match status" value="1"/>
</dbReference>
<dbReference type="InterPro" id="IPR006311">
    <property type="entry name" value="TAT_signal"/>
</dbReference>
<accession>A0A4C2EUN7</accession>
<proteinExistence type="predicted"/>